<dbReference type="InterPro" id="IPR013087">
    <property type="entry name" value="Znf_C2H2_type"/>
</dbReference>
<keyword evidence="4" id="KW-1185">Reference proteome</keyword>
<gene>
    <name evidence="3" type="primary">Acey_s0374.g209</name>
    <name evidence="3" type="ORF">Y032_0374g209</name>
</gene>
<dbReference type="OrthoDB" id="5979581at2759"/>
<dbReference type="Proteomes" id="UP000024635">
    <property type="component" value="Unassembled WGS sequence"/>
</dbReference>
<evidence type="ECO:0000313" key="3">
    <source>
        <dbReference type="EMBL" id="EYB81772.1"/>
    </source>
</evidence>
<protein>
    <recommendedName>
        <fullName evidence="2">C2H2-type domain-containing protein</fullName>
    </recommendedName>
</protein>
<evidence type="ECO:0000259" key="2">
    <source>
        <dbReference type="PROSITE" id="PS00028"/>
    </source>
</evidence>
<feature type="domain" description="C2H2-type" evidence="2">
    <location>
        <begin position="72"/>
        <end position="95"/>
    </location>
</feature>
<proteinExistence type="predicted"/>
<dbReference type="PROSITE" id="PS00028">
    <property type="entry name" value="ZINC_FINGER_C2H2_1"/>
    <property type="match status" value="1"/>
</dbReference>
<organism evidence="3 4">
    <name type="scientific">Ancylostoma ceylanicum</name>
    <dbReference type="NCBI Taxonomy" id="53326"/>
    <lineage>
        <taxon>Eukaryota</taxon>
        <taxon>Metazoa</taxon>
        <taxon>Ecdysozoa</taxon>
        <taxon>Nematoda</taxon>
        <taxon>Chromadorea</taxon>
        <taxon>Rhabditida</taxon>
        <taxon>Rhabditina</taxon>
        <taxon>Rhabditomorpha</taxon>
        <taxon>Strongyloidea</taxon>
        <taxon>Ancylostomatidae</taxon>
        <taxon>Ancylostomatinae</taxon>
        <taxon>Ancylostoma</taxon>
    </lineage>
</organism>
<name>A0A016RUH6_9BILA</name>
<evidence type="ECO:0000313" key="4">
    <source>
        <dbReference type="Proteomes" id="UP000024635"/>
    </source>
</evidence>
<dbReference type="AlphaFoldDB" id="A0A016RUH6"/>
<feature type="compositionally biased region" description="Basic residues" evidence="1">
    <location>
        <begin position="1"/>
        <end position="10"/>
    </location>
</feature>
<reference evidence="4" key="1">
    <citation type="journal article" date="2015" name="Nat. Genet.">
        <title>The genome and transcriptome of the zoonotic hookworm Ancylostoma ceylanicum identify infection-specific gene families.</title>
        <authorList>
            <person name="Schwarz E.M."/>
            <person name="Hu Y."/>
            <person name="Antoshechkin I."/>
            <person name="Miller M.M."/>
            <person name="Sternberg P.W."/>
            <person name="Aroian R.V."/>
        </authorList>
    </citation>
    <scope>NUCLEOTIDE SEQUENCE</scope>
    <source>
        <strain evidence="4">HY135</strain>
    </source>
</reference>
<dbReference type="EMBL" id="JARK01001710">
    <property type="protein sequence ID" value="EYB81772.1"/>
    <property type="molecule type" value="Genomic_DNA"/>
</dbReference>
<comment type="caution">
    <text evidence="3">The sequence shown here is derived from an EMBL/GenBank/DDBJ whole genome shotgun (WGS) entry which is preliminary data.</text>
</comment>
<accession>A0A016RUH6</accession>
<evidence type="ECO:0000256" key="1">
    <source>
        <dbReference type="SAM" id="MobiDB-lite"/>
    </source>
</evidence>
<sequence length="135" mass="15627">MKTNRLHRQRCPSPSSIPVDDGDRQSLATGDRQSLATAIIGAALLEEYSGSRSHVTRSHVLSHYLRWIACRCRISCTRAFGCERLLRQHRCEACHTPYKMRDMGAVRWLYWRTLLGDSFFNVHLELFESHEIPIL</sequence>
<feature type="region of interest" description="Disordered" evidence="1">
    <location>
        <begin position="1"/>
        <end position="26"/>
    </location>
</feature>